<keyword evidence="2" id="KW-0812">Transmembrane</keyword>
<evidence type="ECO:0000313" key="4">
    <source>
        <dbReference type="Proteomes" id="UP000692954"/>
    </source>
</evidence>
<evidence type="ECO:0000256" key="2">
    <source>
        <dbReference type="SAM" id="Phobius"/>
    </source>
</evidence>
<proteinExistence type="predicted"/>
<keyword evidence="4" id="KW-1185">Reference proteome</keyword>
<evidence type="ECO:0000313" key="3">
    <source>
        <dbReference type="EMBL" id="CAD8053202.1"/>
    </source>
</evidence>
<gene>
    <name evidence="3" type="ORF">PSON_ATCC_30995.1.T0070221</name>
</gene>
<accession>A0A8S1KJZ3</accession>
<organism evidence="3 4">
    <name type="scientific">Paramecium sonneborni</name>
    <dbReference type="NCBI Taxonomy" id="65129"/>
    <lineage>
        <taxon>Eukaryota</taxon>
        <taxon>Sar</taxon>
        <taxon>Alveolata</taxon>
        <taxon>Ciliophora</taxon>
        <taxon>Intramacronucleata</taxon>
        <taxon>Oligohymenophorea</taxon>
        <taxon>Peniculida</taxon>
        <taxon>Parameciidae</taxon>
        <taxon>Paramecium</taxon>
    </lineage>
</organism>
<name>A0A8S1KJZ3_9CILI</name>
<reference evidence="3" key="1">
    <citation type="submission" date="2021-01" db="EMBL/GenBank/DDBJ databases">
        <authorList>
            <consortium name="Genoscope - CEA"/>
            <person name="William W."/>
        </authorList>
    </citation>
    <scope>NUCLEOTIDE SEQUENCE</scope>
</reference>
<sequence length="113" mass="13430">MIKIEKINNEEDSQKSKQKNQKNMKKKKSNIIKSIGGTVKIRKSSPYFQQGIIETRKHNKQYQNKQQQKPQSKSKFIFLMLLSHLLYLFSVKEFSDYITDLSYKNRYFIAAGF</sequence>
<evidence type="ECO:0000256" key="1">
    <source>
        <dbReference type="SAM" id="MobiDB-lite"/>
    </source>
</evidence>
<feature type="region of interest" description="Disordered" evidence="1">
    <location>
        <begin position="1"/>
        <end position="31"/>
    </location>
</feature>
<feature type="transmembrane region" description="Helical" evidence="2">
    <location>
        <begin position="76"/>
        <end position="95"/>
    </location>
</feature>
<feature type="compositionally biased region" description="Basic residues" evidence="1">
    <location>
        <begin position="16"/>
        <end position="30"/>
    </location>
</feature>
<dbReference type="EMBL" id="CAJJDN010000007">
    <property type="protein sequence ID" value="CAD8053202.1"/>
    <property type="molecule type" value="Genomic_DNA"/>
</dbReference>
<dbReference type="AlphaFoldDB" id="A0A8S1KJZ3"/>
<protein>
    <recommendedName>
        <fullName evidence="5">Transmembrane protein</fullName>
    </recommendedName>
</protein>
<keyword evidence="2" id="KW-0472">Membrane</keyword>
<evidence type="ECO:0008006" key="5">
    <source>
        <dbReference type="Google" id="ProtNLM"/>
    </source>
</evidence>
<comment type="caution">
    <text evidence="3">The sequence shown here is derived from an EMBL/GenBank/DDBJ whole genome shotgun (WGS) entry which is preliminary data.</text>
</comment>
<keyword evidence="2" id="KW-1133">Transmembrane helix</keyword>
<dbReference type="Proteomes" id="UP000692954">
    <property type="component" value="Unassembled WGS sequence"/>
</dbReference>
<feature type="compositionally biased region" description="Basic and acidic residues" evidence="1">
    <location>
        <begin position="1"/>
        <end position="15"/>
    </location>
</feature>